<gene>
    <name evidence="1" type="ORF">BLNAU_21772</name>
</gene>
<dbReference type="SUPFAM" id="SSF52309">
    <property type="entry name" value="N-(deoxy)ribosyltransferase-like"/>
    <property type="match status" value="1"/>
</dbReference>
<evidence type="ECO:0000313" key="1">
    <source>
        <dbReference type="EMBL" id="KAK2943295.1"/>
    </source>
</evidence>
<protein>
    <recommendedName>
        <fullName evidence="3">Nucleoside 2-deoxyribosyltransferase</fullName>
    </recommendedName>
</protein>
<proteinExistence type="predicted"/>
<dbReference type="Proteomes" id="UP001281761">
    <property type="component" value="Unassembled WGS sequence"/>
</dbReference>
<reference evidence="1 2" key="1">
    <citation type="journal article" date="2022" name="bioRxiv">
        <title>Genomics of Preaxostyla Flagellates Illuminates Evolutionary Transitions and the Path Towards Mitochondrial Loss.</title>
        <authorList>
            <person name="Novak L.V.F."/>
            <person name="Treitli S.C."/>
            <person name="Pyrih J."/>
            <person name="Halakuc P."/>
            <person name="Pipaliya S.V."/>
            <person name="Vacek V."/>
            <person name="Brzon O."/>
            <person name="Soukal P."/>
            <person name="Eme L."/>
            <person name="Dacks J.B."/>
            <person name="Karnkowska A."/>
            <person name="Elias M."/>
            <person name="Hampl V."/>
        </authorList>
    </citation>
    <scope>NUCLEOTIDE SEQUENCE [LARGE SCALE GENOMIC DNA]</scope>
    <source>
        <strain evidence="1">NAU3</strain>
        <tissue evidence="1">Gut</tissue>
    </source>
</reference>
<keyword evidence="2" id="KW-1185">Reference proteome</keyword>
<evidence type="ECO:0000313" key="2">
    <source>
        <dbReference type="Proteomes" id="UP001281761"/>
    </source>
</evidence>
<sequence length="136" mass="15717">MRYFLAGVMQTTLLEGVVSQDYRNVLRDFIKSVEPDADVYDPWLAHPDPASLEDNEEIRQVFEMNVQEAEKSDVVIAFIPTASMGTAIEIEHAWRAGKTVWTISPLVKNWVVRLYSHKLFPSIEAFKTFFEENHKQ</sequence>
<evidence type="ECO:0008006" key="3">
    <source>
        <dbReference type="Google" id="ProtNLM"/>
    </source>
</evidence>
<organism evidence="1 2">
    <name type="scientific">Blattamonas nauphoetae</name>
    <dbReference type="NCBI Taxonomy" id="2049346"/>
    <lineage>
        <taxon>Eukaryota</taxon>
        <taxon>Metamonada</taxon>
        <taxon>Preaxostyla</taxon>
        <taxon>Oxymonadida</taxon>
        <taxon>Blattamonas</taxon>
    </lineage>
</organism>
<name>A0ABQ9WUY2_9EUKA</name>
<dbReference type="EMBL" id="JARBJD010000353">
    <property type="protein sequence ID" value="KAK2943295.1"/>
    <property type="molecule type" value="Genomic_DNA"/>
</dbReference>
<dbReference type="Gene3D" id="3.40.50.450">
    <property type="match status" value="1"/>
</dbReference>
<accession>A0ABQ9WUY2</accession>
<comment type="caution">
    <text evidence="1">The sequence shown here is derived from an EMBL/GenBank/DDBJ whole genome shotgun (WGS) entry which is preliminary data.</text>
</comment>